<evidence type="ECO:0000313" key="1">
    <source>
        <dbReference type="Proteomes" id="UP000887577"/>
    </source>
</evidence>
<dbReference type="Proteomes" id="UP000887577">
    <property type="component" value="Unplaced"/>
</dbReference>
<proteinExistence type="predicted"/>
<dbReference type="AlphaFoldDB" id="A0A914Y1Y8"/>
<evidence type="ECO:0000313" key="2">
    <source>
        <dbReference type="WBParaSite" id="PSU_v2.g13472.t1"/>
    </source>
</evidence>
<keyword evidence="1" id="KW-1185">Reference proteome</keyword>
<sequence>MKVTPEFQFKVQSFLRKDNFKNCNHSSWLTTDNTKPSIIDISRCYTKFEYGRVVYETFKSSTLNSSDNCNIDRVEVVSCFCFFVAIKEA</sequence>
<reference evidence="2" key="1">
    <citation type="submission" date="2022-11" db="UniProtKB">
        <authorList>
            <consortium name="WormBaseParasite"/>
        </authorList>
    </citation>
    <scope>IDENTIFICATION</scope>
</reference>
<protein>
    <submittedName>
        <fullName evidence="2">Uncharacterized protein</fullName>
    </submittedName>
</protein>
<dbReference type="WBParaSite" id="PSU_v2.g13472.t1">
    <property type="protein sequence ID" value="PSU_v2.g13472.t1"/>
    <property type="gene ID" value="PSU_v2.g13472"/>
</dbReference>
<name>A0A914Y1Y8_9BILA</name>
<accession>A0A914Y1Y8</accession>
<organism evidence="1 2">
    <name type="scientific">Panagrolaimus superbus</name>
    <dbReference type="NCBI Taxonomy" id="310955"/>
    <lineage>
        <taxon>Eukaryota</taxon>
        <taxon>Metazoa</taxon>
        <taxon>Ecdysozoa</taxon>
        <taxon>Nematoda</taxon>
        <taxon>Chromadorea</taxon>
        <taxon>Rhabditida</taxon>
        <taxon>Tylenchina</taxon>
        <taxon>Panagrolaimomorpha</taxon>
        <taxon>Panagrolaimoidea</taxon>
        <taxon>Panagrolaimidae</taxon>
        <taxon>Panagrolaimus</taxon>
    </lineage>
</organism>